<evidence type="ECO:0000256" key="8">
    <source>
        <dbReference type="ARBA" id="ARBA00023264"/>
    </source>
</evidence>
<evidence type="ECO:0000256" key="6">
    <source>
        <dbReference type="ARBA" id="ARBA00023136"/>
    </source>
</evidence>
<keyword evidence="4" id="KW-0677">Repeat</keyword>
<dbReference type="GO" id="GO:0008808">
    <property type="term" value="F:cardiolipin synthase activity"/>
    <property type="evidence" value="ECO:0007669"/>
    <property type="project" value="InterPro"/>
</dbReference>
<gene>
    <name evidence="9" type="primary">clsB</name>
    <name evidence="12" type="ORF">BN948_03526</name>
</gene>
<comment type="subcellular location">
    <subcellularLocation>
        <location evidence="9">Cell membrane</location>
        <topology evidence="9">Peripheral membrane protein</topology>
    </subcellularLocation>
</comment>
<comment type="function">
    <text evidence="9">Catalyzes the phosphatidyl group transfer from one phosphatidylglycerol molecule to another to form cardiolipin (CL) (diphosphatidylglycerol) and glycerol.</text>
</comment>
<reference evidence="13" key="1">
    <citation type="submission" date="2014-02" db="EMBL/GenBank/DDBJ databases">
        <authorList>
            <person name="Gan H."/>
        </authorList>
    </citation>
    <scope>NUCLEOTIDE SEQUENCE [LARGE SCALE GENOMIC DNA]</scope>
    <source>
        <strain evidence="13">S1</strain>
    </source>
</reference>
<feature type="region of interest" description="Disordered" evidence="10">
    <location>
        <begin position="410"/>
        <end position="438"/>
    </location>
</feature>
<keyword evidence="1 9" id="KW-1003">Cell membrane</keyword>
<dbReference type="SMART" id="SM00155">
    <property type="entry name" value="PLDc"/>
    <property type="match status" value="2"/>
</dbReference>
<evidence type="ECO:0000313" key="12">
    <source>
        <dbReference type="EMBL" id="CDN89089.1"/>
    </source>
</evidence>
<dbReference type="CDD" id="cd09110">
    <property type="entry name" value="PLDc_CLS_1"/>
    <property type="match status" value="1"/>
</dbReference>
<dbReference type="AlphaFoldDB" id="A0A1L1PMZ5"/>
<dbReference type="NCBIfam" id="NF008427">
    <property type="entry name" value="PRK11263.1"/>
    <property type="match status" value="1"/>
</dbReference>
<dbReference type="PANTHER" id="PTHR21248">
    <property type="entry name" value="CARDIOLIPIN SYNTHASE"/>
    <property type="match status" value="1"/>
</dbReference>
<keyword evidence="2 9" id="KW-0444">Lipid biosynthesis</keyword>
<keyword evidence="8 9" id="KW-1208">Phospholipid metabolism</keyword>
<feature type="active site" evidence="9">
    <location>
        <position position="306"/>
    </location>
</feature>
<feature type="active site" evidence="9">
    <location>
        <position position="308"/>
    </location>
</feature>
<feature type="active site" evidence="9">
    <location>
        <position position="127"/>
    </location>
</feature>
<dbReference type="Pfam" id="PF13091">
    <property type="entry name" value="PLDc_2"/>
    <property type="match status" value="2"/>
</dbReference>
<dbReference type="PANTHER" id="PTHR21248:SF23">
    <property type="entry name" value="CARDIOLIPIN SYNTHASE B"/>
    <property type="match status" value="1"/>
</dbReference>
<evidence type="ECO:0000256" key="3">
    <source>
        <dbReference type="ARBA" id="ARBA00022679"/>
    </source>
</evidence>
<keyword evidence="7 9" id="KW-0594">Phospholipid biosynthesis</keyword>
<feature type="active site" evidence="9">
    <location>
        <position position="120"/>
    </location>
</feature>
<keyword evidence="6 9" id="KW-0472">Membrane</keyword>
<feature type="active site" evidence="9">
    <location>
        <position position="313"/>
    </location>
</feature>
<organism evidence="12 13">
    <name type="scientific">Hydrogenophaga intermedia</name>
    <dbReference type="NCBI Taxonomy" id="65786"/>
    <lineage>
        <taxon>Bacteria</taxon>
        <taxon>Pseudomonadati</taxon>
        <taxon>Pseudomonadota</taxon>
        <taxon>Betaproteobacteria</taxon>
        <taxon>Burkholderiales</taxon>
        <taxon>Comamonadaceae</taxon>
        <taxon>Hydrogenophaga</taxon>
    </lineage>
</organism>
<keyword evidence="3 9" id="KW-0808">Transferase</keyword>
<keyword evidence="5 9" id="KW-0443">Lipid metabolism</keyword>
<feature type="active site" evidence="9">
    <location>
        <position position="122"/>
    </location>
</feature>
<protein>
    <recommendedName>
        <fullName evidence="9">Cardiolipin synthase B</fullName>
        <shortName evidence="9">CL synthase</shortName>
        <ecNumber evidence="9">2.7.8.-</ecNumber>
    </recommendedName>
</protein>
<dbReference type="Gene3D" id="3.30.870.10">
    <property type="entry name" value="Endonuclease Chain A"/>
    <property type="match status" value="2"/>
</dbReference>
<evidence type="ECO:0000259" key="11">
    <source>
        <dbReference type="PROSITE" id="PS50035"/>
    </source>
</evidence>
<dbReference type="HAMAP" id="MF_01917">
    <property type="entry name" value="Cardiolipin_synth_ClsB"/>
    <property type="match status" value="1"/>
</dbReference>
<dbReference type="InterPro" id="IPR030872">
    <property type="entry name" value="Cardiolipin_synth_ClsB"/>
</dbReference>
<evidence type="ECO:0000256" key="7">
    <source>
        <dbReference type="ARBA" id="ARBA00023209"/>
    </source>
</evidence>
<evidence type="ECO:0000256" key="4">
    <source>
        <dbReference type="ARBA" id="ARBA00022737"/>
    </source>
</evidence>
<evidence type="ECO:0000256" key="2">
    <source>
        <dbReference type="ARBA" id="ARBA00022516"/>
    </source>
</evidence>
<dbReference type="EMBL" id="CCAE010000035">
    <property type="protein sequence ID" value="CDN89089.1"/>
    <property type="molecule type" value="Genomic_DNA"/>
</dbReference>
<proteinExistence type="inferred from homology"/>
<dbReference type="SUPFAM" id="SSF56024">
    <property type="entry name" value="Phospholipase D/nuclease"/>
    <property type="match status" value="2"/>
</dbReference>
<sequence>MNTAATAMNSRWLPGNRIELLCCGEDYYPSVFQAIDTAEKQVLLETFIWFDDPVGRELRAALIRAAQRGAEVHVLIDGWGSPDLGDEFVQGLIDAGVKLRAFEPVRKLFGARINMLGRMHNKLAVIDGRVAYVGGINYAKDHVLALDPEQAKLDYAVRIEGPLVEQIEAFCRTNISTPQPPREMWLRRWRRLRQLRREERMPSLDQGAVAAFVTRDNHRHTTDIERHYRAAIRSAQTRIVIANAYFFPGYRLVRDLRRAARRGVQVDLILQGNPDMPWVQRATMLLYEHLLRAGVRIHEYNERPLHAKVAVIDDHWATVGSSNLDPTSLSLNLEANVIVRDNAFAAVLRQALDGVLEKSCDAVQVSRPGRLRSAWIVLRSMVVFHALRRFPAWARWAHHAKPRVVPVVPESGEAETMSREAVPHEPVPHEPAHAEGLR</sequence>
<keyword evidence="13" id="KW-1185">Reference proteome</keyword>
<dbReference type="EC" id="2.7.8.-" evidence="9"/>
<accession>A0A1L1PMZ5</accession>
<comment type="catalytic activity">
    <reaction evidence="9">
        <text>2 a 1,2-diacyl-sn-glycero-3-phospho-(1'-sn-glycerol) = a cardiolipin + glycerol</text>
        <dbReference type="Rhea" id="RHEA:31451"/>
        <dbReference type="ChEBI" id="CHEBI:17754"/>
        <dbReference type="ChEBI" id="CHEBI:62237"/>
        <dbReference type="ChEBI" id="CHEBI:64716"/>
    </reaction>
</comment>
<evidence type="ECO:0000256" key="5">
    <source>
        <dbReference type="ARBA" id="ARBA00023098"/>
    </source>
</evidence>
<evidence type="ECO:0000256" key="9">
    <source>
        <dbReference type="HAMAP-Rule" id="MF_01917"/>
    </source>
</evidence>
<dbReference type="Proteomes" id="UP000028878">
    <property type="component" value="Unassembled WGS sequence"/>
</dbReference>
<evidence type="ECO:0000256" key="10">
    <source>
        <dbReference type="SAM" id="MobiDB-lite"/>
    </source>
</evidence>
<evidence type="ECO:0000256" key="1">
    <source>
        <dbReference type="ARBA" id="ARBA00022475"/>
    </source>
</evidence>
<dbReference type="CDD" id="cd09159">
    <property type="entry name" value="PLDc_ybhO_like_2"/>
    <property type="match status" value="1"/>
</dbReference>
<feature type="compositionally biased region" description="Basic and acidic residues" evidence="10">
    <location>
        <begin position="416"/>
        <end position="438"/>
    </location>
</feature>
<reference evidence="13" key="2">
    <citation type="submission" date="2014-11" db="EMBL/GenBank/DDBJ databases">
        <title>Draft genome sequence of Hydrogenophaga intermedia S1.</title>
        <authorList>
            <person name="Gan H.M."/>
            <person name="Chew T.H."/>
            <person name="Stolz A."/>
        </authorList>
    </citation>
    <scope>NUCLEOTIDE SEQUENCE [LARGE SCALE GENOMIC DNA]</scope>
    <source>
        <strain evidence="13">S1</strain>
    </source>
</reference>
<dbReference type="GO" id="GO:0032049">
    <property type="term" value="P:cardiolipin biosynthetic process"/>
    <property type="evidence" value="ECO:0007669"/>
    <property type="project" value="InterPro"/>
</dbReference>
<dbReference type="GO" id="GO:0005886">
    <property type="term" value="C:plasma membrane"/>
    <property type="evidence" value="ECO:0007669"/>
    <property type="project" value="UniProtKB-SubCell"/>
</dbReference>
<evidence type="ECO:0000313" key="13">
    <source>
        <dbReference type="Proteomes" id="UP000028878"/>
    </source>
</evidence>
<dbReference type="InterPro" id="IPR025202">
    <property type="entry name" value="PLD-like_dom"/>
</dbReference>
<name>A0A1L1PMZ5_HYDIT</name>
<feature type="domain" description="PLD phosphodiesterase" evidence="11">
    <location>
        <begin position="301"/>
        <end position="328"/>
    </location>
</feature>
<feature type="domain" description="PLD phosphodiesterase" evidence="11">
    <location>
        <begin position="115"/>
        <end position="142"/>
    </location>
</feature>
<comment type="similarity">
    <text evidence="9">Belongs to the phospholipase D family. Cardiolipin synthase subfamily. ClsB sub-subfamily.</text>
</comment>
<dbReference type="PROSITE" id="PS50035">
    <property type="entry name" value="PLD"/>
    <property type="match status" value="2"/>
</dbReference>
<dbReference type="InterPro" id="IPR001736">
    <property type="entry name" value="PLipase_D/transphosphatidylase"/>
</dbReference>
<dbReference type="RefSeq" id="WP_009518377.1">
    <property type="nucleotide sequence ID" value="NZ_CCAE010000035.1"/>
</dbReference>